<name>A0A401SVX7_CHIPU</name>
<keyword evidence="4" id="KW-1185">Reference proteome</keyword>
<proteinExistence type="predicted"/>
<feature type="domain" description="CULT" evidence="2">
    <location>
        <begin position="31"/>
        <end position="130"/>
    </location>
</feature>
<gene>
    <name evidence="3" type="ORF">chiPu_0013016</name>
</gene>
<evidence type="ECO:0000256" key="1">
    <source>
        <dbReference type="SAM" id="SignalP"/>
    </source>
</evidence>
<comment type="caution">
    <text evidence="3">The sequence shown here is derived from an EMBL/GenBank/DDBJ whole genome shotgun (WGS) entry which is preliminary data.</text>
</comment>
<dbReference type="PROSITE" id="PS51788">
    <property type="entry name" value="CULT"/>
    <property type="match status" value="1"/>
</dbReference>
<evidence type="ECO:0000313" key="4">
    <source>
        <dbReference type="Proteomes" id="UP000287033"/>
    </source>
</evidence>
<dbReference type="OMA" id="HWPADKH"/>
<dbReference type="CDD" id="cd15777">
    <property type="entry name" value="CRBN_C_like"/>
    <property type="match status" value="1"/>
</dbReference>
<dbReference type="EMBL" id="BEZZ01000608">
    <property type="protein sequence ID" value="GCC34541.1"/>
    <property type="molecule type" value="Genomic_DNA"/>
</dbReference>
<accession>A0A401SVX7</accession>
<dbReference type="Gene3D" id="2.170.150.20">
    <property type="entry name" value="Peptide methionine sulfoxide reductase"/>
    <property type="match status" value="1"/>
</dbReference>
<dbReference type="InterPro" id="IPR034750">
    <property type="entry name" value="CULT"/>
</dbReference>
<dbReference type="FunFam" id="2.170.150.20:FF:000007">
    <property type="entry name" value="Protein cereblon"/>
    <property type="match status" value="1"/>
</dbReference>
<dbReference type="OrthoDB" id="5778218at2759"/>
<organism evidence="3 4">
    <name type="scientific">Chiloscyllium punctatum</name>
    <name type="common">Brownbanded bambooshark</name>
    <name type="synonym">Hemiscyllium punctatum</name>
    <dbReference type="NCBI Taxonomy" id="137246"/>
    <lineage>
        <taxon>Eukaryota</taxon>
        <taxon>Metazoa</taxon>
        <taxon>Chordata</taxon>
        <taxon>Craniata</taxon>
        <taxon>Vertebrata</taxon>
        <taxon>Chondrichthyes</taxon>
        <taxon>Elasmobranchii</taxon>
        <taxon>Galeomorphii</taxon>
        <taxon>Galeoidea</taxon>
        <taxon>Orectolobiformes</taxon>
        <taxon>Hemiscylliidae</taxon>
        <taxon>Chiloscyllium</taxon>
    </lineage>
</organism>
<reference evidence="3 4" key="1">
    <citation type="journal article" date="2018" name="Nat. Ecol. Evol.">
        <title>Shark genomes provide insights into elasmobranch evolution and the origin of vertebrates.</title>
        <authorList>
            <person name="Hara Y"/>
            <person name="Yamaguchi K"/>
            <person name="Onimaru K"/>
            <person name="Kadota M"/>
            <person name="Koyanagi M"/>
            <person name="Keeley SD"/>
            <person name="Tatsumi K"/>
            <person name="Tanaka K"/>
            <person name="Motone F"/>
            <person name="Kageyama Y"/>
            <person name="Nozu R"/>
            <person name="Adachi N"/>
            <person name="Nishimura O"/>
            <person name="Nakagawa R"/>
            <person name="Tanegashima C"/>
            <person name="Kiyatake I"/>
            <person name="Matsumoto R"/>
            <person name="Murakumo K"/>
            <person name="Nishida K"/>
            <person name="Terakita A"/>
            <person name="Kuratani S"/>
            <person name="Sato K"/>
            <person name="Hyodo S Kuraku.S."/>
        </authorList>
    </citation>
    <scope>NUCLEOTIDE SEQUENCE [LARGE SCALE GENOMIC DNA]</scope>
</reference>
<feature type="signal peptide" evidence="1">
    <location>
        <begin position="1"/>
        <end position="19"/>
    </location>
</feature>
<evidence type="ECO:0000259" key="2">
    <source>
        <dbReference type="PROSITE" id="PS51788"/>
    </source>
</evidence>
<feature type="non-terminal residue" evidence="3">
    <location>
        <position position="130"/>
    </location>
</feature>
<protein>
    <recommendedName>
        <fullName evidence="2">CULT domain-containing protein</fullName>
    </recommendedName>
</protein>
<sequence length="130" mass="14788">MWQVLVPLLLGWLLPAVSGHNASQEERSSPDELLLCRSCGFEVADSRDLKFVASALALAQRNDTVIGERRVPVQLFQNPQGLRFQVLTFKKAAVHRHWPAEEQFSWFPGHSWTVATCPRCHNHLGWSFQP</sequence>
<dbReference type="AlphaFoldDB" id="A0A401SVX7"/>
<evidence type="ECO:0000313" key="3">
    <source>
        <dbReference type="EMBL" id="GCC34541.1"/>
    </source>
</evidence>
<dbReference type="STRING" id="137246.A0A401SVX7"/>
<keyword evidence="1" id="KW-0732">Signal</keyword>
<dbReference type="Proteomes" id="UP000287033">
    <property type="component" value="Unassembled WGS sequence"/>
</dbReference>
<feature type="chain" id="PRO_5019307270" description="CULT domain-containing protein" evidence="1">
    <location>
        <begin position="20"/>
        <end position="130"/>
    </location>
</feature>